<keyword evidence="1" id="KW-0678">Repressor</keyword>
<dbReference type="SUPFAM" id="SSF47413">
    <property type="entry name" value="lambda repressor-like DNA-binding domains"/>
    <property type="match status" value="1"/>
</dbReference>
<evidence type="ECO:0000256" key="2">
    <source>
        <dbReference type="ARBA" id="ARBA00023015"/>
    </source>
</evidence>
<keyword evidence="7" id="KW-1185">Reference proteome</keyword>
<evidence type="ECO:0000256" key="3">
    <source>
        <dbReference type="ARBA" id="ARBA00023125"/>
    </source>
</evidence>
<dbReference type="InterPro" id="IPR010982">
    <property type="entry name" value="Lambda_DNA-bd_dom_sf"/>
</dbReference>
<keyword evidence="3 6" id="KW-0238">DNA-binding</keyword>
<dbReference type="InterPro" id="IPR000843">
    <property type="entry name" value="HTH_LacI"/>
</dbReference>
<dbReference type="Pfam" id="PF00356">
    <property type="entry name" value="LacI"/>
    <property type="match status" value="1"/>
</dbReference>
<protein>
    <submittedName>
        <fullName evidence="6">LacI family DNA-binding transcriptional regulator</fullName>
    </submittedName>
</protein>
<sequence length="335" mass="36194">MVPEKPRPTLKDIALQAGVSIATVSRALADNPAVMQQTRERIQALAAELGYLPNAQARALQSSRTNTIGVVVPSLINHYFAAMVTALQDAAEAVDMAVIITNSNENPTVLASSLDFLASHGVDGIICVPDEGCADQLEELHRRSLPLVLVDRELPASTIPTVVSDPEPGIREAVALLARHNALPLGYLSGPTGTSTGRHRLDTFRQACAEAGLPEQPVFLGGYEQHQGFEGANHLIGQGVKTLFAGDSMMTIGVLEACHRAGLRIGEDISVIGFDSQPLFDLQPRPLTLIDQQVEIMAHRAFDVLHELIEGKQPQDRYLRIPTTLIERESIRTTS</sequence>
<evidence type="ECO:0000313" key="7">
    <source>
        <dbReference type="Proteomes" id="UP000274907"/>
    </source>
</evidence>
<dbReference type="PANTHER" id="PTHR30146:SF148">
    <property type="entry name" value="HTH-TYPE TRANSCRIPTIONAL REPRESSOR PURR-RELATED"/>
    <property type="match status" value="1"/>
</dbReference>
<dbReference type="InterPro" id="IPR028082">
    <property type="entry name" value="Peripla_BP_I"/>
</dbReference>
<dbReference type="CDD" id="cd01392">
    <property type="entry name" value="HTH_LacI"/>
    <property type="match status" value="1"/>
</dbReference>
<dbReference type="PROSITE" id="PS00356">
    <property type="entry name" value="HTH_LACI_1"/>
    <property type="match status" value="1"/>
</dbReference>
<gene>
    <name evidence="6" type="ORF">EAH68_00325</name>
</gene>
<dbReference type="PANTHER" id="PTHR30146">
    <property type="entry name" value="LACI-RELATED TRANSCRIPTIONAL REPRESSOR"/>
    <property type="match status" value="1"/>
</dbReference>
<evidence type="ECO:0000259" key="5">
    <source>
        <dbReference type="PROSITE" id="PS50932"/>
    </source>
</evidence>
<dbReference type="AlphaFoldDB" id="A0A430I1T9"/>
<evidence type="ECO:0000256" key="4">
    <source>
        <dbReference type="ARBA" id="ARBA00023163"/>
    </source>
</evidence>
<organism evidence="6 7">
    <name type="scientific">Corynebacterium hylobatis</name>
    <dbReference type="NCBI Taxonomy" id="1859290"/>
    <lineage>
        <taxon>Bacteria</taxon>
        <taxon>Bacillati</taxon>
        <taxon>Actinomycetota</taxon>
        <taxon>Actinomycetes</taxon>
        <taxon>Mycobacteriales</taxon>
        <taxon>Corynebacteriaceae</taxon>
        <taxon>Corynebacterium</taxon>
    </lineage>
</organism>
<dbReference type="SUPFAM" id="SSF53822">
    <property type="entry name" value="Periplasmic binding protein-like I"/>
    <property type="match status" value="1"/>
</dbReference>
<dbReference type="RefSeq" id="WP_126119333.1">
    <property type="nucleotide sequence ID" value="NZ_RXHJ01000001.1"/>
</dbReference>
<feature type="domain" description="HTH lacI-type" evidence="5">
    <location>
        <begin position="8"/>
        <end position="62"/>
    </location>
</feature>
<dbReference type="InterPro" id="IPR046335">
    <property type="entry name" value="LacI/GalR-like_sensor"/>
</dbReference>
<dbReference type="OrthoDB" id="59108at2"/>
<dbReference type="PROSITE" id="PS50932">
    <property type="entry name" value="HTH_LACI_2"/>
    <property type="match status" value="1"/>
</dbReference>
<dbReference type="Gene3D" id="3.40.50.2300">
    <property type="match status" value="2"/>
</dbReference>
<evidence type="ECO:0000313" key="6">
    <source>
        <dbReference type="EMBL" id="RSZ66044.1"/>
    </source>
</evidence>
<dbReference type="Pfam" id="PF13377">
    <property type="entry name" value="Peripla_BP_3"/>
    <property type="match status" value="1"/>
</dbReference>
<accession>A0A430I1T9</accession>
<dbReference type="EMBL" id="RXHJ01000001">
    <property type="protein sequence ID" value="RSZ66044.1"/>
    <property type="molecule type" value="Genomic_DNA"/>
</dbReference>
<reference evidence="6 7" key="1">
    <citation type="submission" date="2018-12" db="EMBL/GenBank/DDBJ databases">
        <title>YIM 101343 draft genome.</title>
        <authorList>
            <person name="Chen X."/>
        </authorList>
    </citation>
    <scope>NUCLEOTIDE SEQUENCE [LARGE SCALE GENOMIC DNA]</scope>
    <source>
        <strain evidence="6 7">YIM 101343</strain>
    </source>
</reference>
<comment type="caution">
    <text evidence="6">The sequence shown here is derived from an EMBL/GenBank/DDBJ whole genome shotgun (WGS) entry which is preliminary data.</text>
</comment>
<evidence type="ECO:0000256" key="1">
    <source>
        <dbReference type="ARBA" id="ARBA00022491"/>
    </source>
</evidence>
<dbReference type="SMART" id="SM00354">
    <property type="entry name" value="HTH_LACI"/>
    <property type="match status" value="1"/>
</dbReference>
<keyword evidence="4" id="KW-0804">Transcription</keyword>
<dbReference type="Gene3D" id="1.10.260.40">
    <property type="entry name" value="lambda repressor-like DNA-binding domains"/>
    <property type="match status" value="1"/>
</dbReference>
<proteinExistence type="predicted"/>
<dbReference type="GO" id="GO:0003700">
    <property type="term" value="F:DNA-binding transcription factor activity"/>
    <property type="evidence" value="ECO:0007669"/>
    <property type="project" value="TreeGrafter"/>
</dbReference>
<keyword evidence="2" id="KW-0805">Transcription regulation</keyword>
<dbReference type="GO" id="GO:0000976">
    <property type="term" value="F:transcription cis-regulatory region binding"/>
    <property type="evidence" value="ECO:0007669"/>
    <property type="project" value="TreeGrafter"/>
</dbReference>
<name>A0A430I1T9_9CORY</name>
<dbReference type="Proteomes" id="UP000274907">
    <property type="component" value="Unassembled WGS sequence"/>
</dbReference>